<proteinExistence type="predicted"/>
<dbReference type="PANTHER" id="PTHR47670">
    <property type="entry name" value="ADENYLYLSULFATASE HINT3"/>
    <property type="match status" value="1"/>
</dbReference>
<dbReference type="InterPro" id="IPR019808">
    <property type="entry name" value="Histidine_triad_CS"/>
</dbReference>
<dbReference type="Pfam" id="PF01230">
    <property type="entry name" value="HIT"/>
    <property type="match status" value="1"/>
</dbReference>
<dbReference type="Proteomes" id="UP000176988">
    <property type="component" value="Unassembled WGS sequence"/>
</dbReference>
<dbReference type="PROSITE" id="PS00892">
    <property type="entry name" value="HIT_1"/>
    <property type="match status" value="1"/>
</dbReference>
<evidence type="ECO:0000313" key="6">
    <source>
        <dbReference type="Proteomes" id="UP000176988"/>
    </source>
</evidence>
<dbReference type="PRINTS" id="PR00332">
    <property type="entry name" value="HISTRIAD"/>
</dbReference>
<feature type="domain" description="HIT" evidence="4">
    <location>
        <begin position="5"/>
        <end position="112"/>
    </location>
</feature>
<name>A0A1F7WEM4_9BACT</name>
<evidence type="ECO:0000313" key="5">
    <source>
        <dbReference type="EMBL" id="OGM00505.1"/>
    </source>
</evidence>
<feature type="active site" description="Tele-AMP-histidine intermediate" evidence="1">
    <location>
        <position position="99"/>
    </location>
</feature>
<dbReference type="InterPro" id="IPR011146">
    <property type="entry name" value="HIT-like"/>
</dbReference>
<dbReference type="GO" id="GO:0047627">
    <property type="term" value="F:adenylylsulfatase activity"/>
    <property type="evidence" value="ECO:0007669"/>
    <property type="project" value="TreeGrafter"/>
</dbReference>
<dbReference type="InterPro" id="IPR001310">
    <property type="entry name" value="Histidine_triad_HIT"/>
</dbReference>
<dbReference type="InterPro" id="IPR036265">
    <property type="entry name" value="HIT-like_sf"/>
</dbReference>
<accession>A0A1F7WEM4</accession>
<dbReference type="STRING" id="1802424.A2480_01400"/>
<sequence length="136" mass="15204">MSDCLFCKIVEGKIPARCVYNDDTVMAFLDIQPVSRGHLLIIPKRHSADLLDMNAEDLQCVFVAVQSIGRAVELTTGADGFNLIVNKGEAAGQVIFHTHIHIIPRFIGDGLRHWPKIEIEDEQLDELAIRIKDSLK</sequence>
<organism evidence="5 6">
    <name type="scientific">Candidatus Uhrbacteria bacterium RIFOXYC2_FULL_47_19</name>
    <dbReference type="NCBI Taxonomy" id="1802424"/>
    <lineage>
        <taxon>Bacteria</taxon>
        <taxon>Candidatus Uhriibacteriota</taxon>
    </lineage>
</organism>
<reference evidence="5 6" key="1">
    <citation type="journal article" date="2016" name="Nat. Commun.">
        <title>Thousands of microbial genomes shed light on interconnected biogeochemical processes in an aquifer system.</title>
        <authorList>
            <person name="Anantharaman K."/>
            <person name="Brown C.T."/>
            <person name="Hug L.A."/>
            <person name="Sharon I."/>
            <person name="Castelle C.J."/>
            <person name="Probst A.J."/>
            <person name="Thomas B.C."/>
            <person name="Singh A."/>
            <person name="Wilkins M.J."/>
            <person name="Karaoz U."/>
            <person name="Brodie E.L."/>
            <person name="Williams K.H."/>
            <person name="Hubbard S.S."/>
            <person name="Banfield J.F."/>
        </authorList>
    </citation>
    <scope>NUCLEOTIDE SEQUENCE [LARGE SCALE GENOMIC DNA]</scope>
</reference>
<comment type="caution">
    <text evidence="5">The sequence shown here is derived from an EMBL/GenBank/DDBJ whole genome shotgun (WGS) entry which is preliminary data.</text>
</comment>
<evidence type="ECO:0000256" key="3">
    <source>
        <dbReference type="PROSITE-ProRule" id="PRU00464"/>
    </source>
</evidence>
<dbReference type="PANTHER" id="PTHR47670:SF1">
    <property type="entry name" value="ADENYLYLSULFATASE HINT3"/>
    <property type="match status" value="1"/>
</dbReference>
<dbReference type="CDD" id="cd01277">
    <property type="entry name" value="HINT_subgroup"/>
    <property type="match status" value="1"/>
</dbReference>
<dbReference type="AlphaFoldDB" id="A0A1F7WEM4"/>
<gene>
    <name evidence="5" type="ORF">A2480_01400</name>
</gene>
<dbReference type="GO" id="GO:0006790">
    <property type="term" value="P:sulfur compound metabolic process"/>
    <property type="evidence" value="ECO:0007669"/>
    <property type="project" value="TreeGrafter"/>
</dbReference>
<dbReference type="SUPFAM" id="SSF54197">
    <property type="entry name" value="HIT-like"/>
    <property type="match status" value="1"/>
</dbReference>
<evidence type="ECO:0000256" key="1">
    <source>
        <dbReference type="PIRSR" id="PIRSR601310-1"/>
    </source>
</evidence>
<evidence type="ECO:0000256" key="2">
    <source>
        <dbReference type="PIRSR" id="PIRSR601310-3"/>
    </source>
</evidence>
<feature type="short sequence motif" description="Histidine triad motif" evidence="2 3">
    <location>
        <begin position="97"/>
        <end position="101"/>
    </location>
</feature>
<dbReference type="GO" id="GO:0009150">
    <property type="term" value="P:purine ribonucleotide metabolic process"/>
    <property type="evidence" value="ECO:0007669"/>
    <property type="project" value="TreeGrafter"/>
</dbReference>
<protein>
    <recommendedName>
        <fullName evidence="4">HIT domain-containing protein</fullName>
    </recommendedName>
</protein>
<dbReference type="Gene3D" id="3.30.428.10">
    <property type="entry name" value="HIT-like"/>
    <property type="match status" value="1"/>
</dbReference>
<dbReference type="PROSITE" id="PS51084">
    <property type="entry name" value="HIT_2"/>
    <property type="match status" value="1"/>
</dbReference>
<dbReference type="InterPro" id="IPR039384">
    <property type="entry name" value="HINT"/>
</dbReference>
<dbReference type="EMBL" id="MGFG01000031">
    <property type="protein sequence ID" value="OGM00505.1"/>
    <property type="molecule type" value="Genomic_DNA"/>
</dbReference>
<evidence type="ECO:0000259" key="4">
    <source>
        <dbReference type="PROSITE" id="PS51084"/>
    </source>
</evidence>